<dbReference type="AlphaFoldDB" id="A0A974BGR2"/>
<dbReference type="EMBL" id="JACBNQ010000001">
    <property type="protein sequence ID" value="NYB72874.1"/>
    <property type="molecule type" value="Genomic_DNA"/>
</dbReference>
<accession>A0A974BGR2</accession>
<dbReference type="InterPro" id="IPR050270">
    <property type="entry name" value="DegV_domain_contain"/>
</dbReference>
<dbReference type="Proteomes" id="UP000611629">
    <property type="component" value="Unassembled WGS sequence"/>
</dbReference>
<dbReference type="Gene3D" id="3.40.50.10170">
    <property type="match status" value="1"/>
</dbReference>
<dbReference type="GO" id="GO:0008289">
    <property type="term" value="F:lipid binding"/>
    <property type="evidence" value="ECO:0007669"/>
    <property type="project" value="UniProtKB-KW"/>
</dbReference>
<proteinExistence type="predicted"/>
<keyword evidence="2" id="KW-0446">Lipid-binding</keyword>
<dbReference type="PANTHER" id="PTHR33434:SF3">
    <property type="entry name" value="DEGV DOMAIN-CONTAINING PROTEIN YITS"/>
    <property type="match status" value="1"/>
</dbReference>
<name>A0A974BGR2_SEDHY</name>
<dbReference type="InterPro" id="IPR003797">
    <property type="entry name" value="DegV"/>
</dbReference>
<dbReference type="Gene3D" id="3.30.1180.10">
    <property type="match status" value="1"/>
</dbReference>
<evidence type="ECO:0000313" key="4">
    <source>
        <dbReference type="Proteomes" id="UP000611629"/>
    </source>
</evidence>
<gene>
    <name evidence="3" type="ORF">HZF24_01825</name>
</gene>
<comment type="caution">
    <text evidence="3">The sequence shown here is derived from an EMBL/GenBank/DDBJ whole genome shotgun (WGS) entry which is preliminary data.</text>
</comment>
<dbReference type="RefSeq" id="WP_179236546.1">
    <property type="nucleotide sequence ID" value="NZ_JACBNQ010000001.1"/>
</dbReference>
<comment type="function">
    <text evidence="1">May bind long-chain fatty acids, such as palmitate, and may play a role in lipid transport or fatty acid metabolism.</text>
</comment>
<dbReference type="SUPFAM" id="SSF82549">
    <property type="entry name" value="DAK1/DegV-like"/>
    <property type="match status" value="1"/>
</dbReference>
<evidence type="ECO:0000256" key="1">
    <source>
        <dbReference type="ARBA" id="ARBA00003238"/>
    </source>
</evidence>
<dbReference type="PANTHER" id="PTHR33434">
    <property type="entry name" value="DEGV DOMAIN-CONTAINING PROTEIN DR_1986-RELATED"/>
    <property type="match status" value="1"/>
</dbReference>
<organism evidence="3 4">
    <name type="scientific">Sedimentibacter hydroxybenzoicus DSM 7310</name>
    <dbReference type="NCBI Taxonomy" id="1123245"/>
    <lineage>
        <taxon>Bacteria</taxon>
        <taxon>Bacillati</taxon>
        <taxon>Bacillota</taxon>
        <taxon>Tissierellia</taxon>
        <taxon>Sedimentibacter</taxon>
    </lineage>
</organism>
<dbReference type="InterPro" id="IPR043168">
    <property type="entry name" value="DegV_C"/>
</dbReference>
<sequence>MKIKIITDSCCDLSYDYIKENKLEVIPFPYSIDGNEYVDDFGKSLSYSDFYNELRSGRMPSTSQISVYTFEKIFKHYVSEGYSVIYLGFSSALSQTFNNSITARNTIQEEIPGADITLIDTKSASVGLGAIVFYANELLKQGKTKNEIINWVEENKLKSNHWFIIDSLDHLKRGGRISAASAAVGTILDVKPILNLDDEGRLNVVQKVRGRKKSIKALLDVLQYIKEPQEQTLFINHGDCMKEAEQLRELVLKEVNVKDVVINYVGPIIGSHTGPNMLCMVFMGEKR</sequence>
<reference evidence="3" key="1">
    <citation type="submission" date="2020-07" db="EMBL/GenBank/DDBJ databases">
        <title>Genomic analysis of a strain of Sedimentibacter Hydroxybenzoicus DSM7310.</title>
        <authorList>
            <person name="Ma S."/>
        </authorList>
    </citation>
    <scope>NUCLEOTIDE SEQUENCE</scope>
    <source>
        <strain evidence="3">DSM 7310</strain>
    </source>
</reference>
<evidence type="ECO:0000256" key="2">
    <source>
        <dbReference type="ARBA" id="ARBA00023121"/>
    </source>
</evidence>
<keyword evidence="4" id="KW-1185">Reference proteome</keyword>
<dbReference type="NCBIfam" id="TIGR00762">
    <property type="entry name" value="DegV"/>
    <property type="match status" value="1"/>
</dbReference>
<dbReference type="PROSITE" id="PS51482">
    <property type="entry name" value="DEGV"/>
    <property type="match status" value="1"/>
</dbReference>
<protein>
    <submittedName>
        <fullName evidence="3">DegV family protein</fullName>
    </submittedName>
</protein>
<dbReference type="Pfam" id="PF02645">
    <property type="entry name" value="DegV"/>
    <property type="match status" value="1"/>
</dbReference>
<evidence type="ECO:0000313" key="3">
    <source>
        <dbReference type="EMBL" id="NYB72874.1"/>
    </source>
</evidence>